<comment type="catalytic activity">
    <reaction evidence="1">
        <text>ATP + protein L-histidine = ADP + protein N-phospho-L-histidine.</text>
        <dbReference type="EC" id="2.7.13.3"/>
    </reaction>
</comment>
<evidence type="ECO:0000256" key="5">
    <source>
        <dbReference type="ARBA" id="ARBA00022741"/>
    </source>
</evidence>
<dbReference type="SUPFAM" id="SSF55874">
    <property type="entry name" value="ATPase domain of HSP90 chaperone/DNA topoisomerase II/histidine kinase"/>
    <property type="match status" value="1"/>
</dbReference>
<feature type="domain" description="Histidine kinase/HSP90-like ATPase" evidence="10">
    <location>
        <begin position="350"/>
        <end position="438"/>
    </location>
</feature>
<sequence length="441" mass="46773">MSRYEEFMGRIRGARTIGAPPPPSRWTWAADGLLALSLTVAVIAGNLNRSYVELRPDPAGSRTPVPGRLPSPPALPDLPGVPDGSRPVPAVEHVLPPVEAWEMAAAVLAALPLVLRRRHPLAVYWTVTVAAVVLHLGDAAADATRITFASGLVAAYSAAMYSPHRRSVAASLAAGVLLHAVFPLVPEVDGDLVPVLVLLPLALVSHGVHLWRQRERTLRAEQEAELRRAVEAERSRIARELHDVVTHNVSMMTIQAGAARTVLATSPEQAREAMLAVEAAGRTAMSELRHVMGLLAMAADGPDPAAGVALAPQPGLDRLTELTDRVRSSGVPVEVAVRGVPVELPAGVDLAAYRVVQEALTNAVKHADGARVSVTVEYGTDRLRVEVSDTGGRRLRTAEPGGGHGLLGLRERLAVYGGTLDAGSRPHGGYRVRAVIPWEVP</sequence>
<keyword evidence="7" id="KW-0067">ATP-binding</keyword>
<evidence type="ECO:0000256" key="7">
    <source>
        <dbReference type="ARBA" id="ARBA00022840"/>
    </source>
</evidence>
<keyword evidence="3" id="KW-0597">Phosphoprotein</keyword>
<accession>A0ABW7UAI7</accession>
<evidence type="ECO:0000313" key="13">
    <source>
        <dbReference type="Proteomes" id="UP001611339"/>
    </source>
</evidence>
<dbReference type="RefSeq" id="WP_398710988.1">
    <property type="nucleotide sequence ID" value="NZ_JBIRUI010000011.1"/>
</dbReference>
<comment type="caution">
    <text evidence="12">The sequence shown here is derived from an EMBL/GenBank/DDBJ whole genome shotgun (WGS) entry which is preliminary data.</text>
</comment>
<keyword evidence="4" id="KW-0808">Transferase</keyword>
<evidence type="ECO:0000256" key="3">
    <source>
        <dbReference type="ARBA" id="ARBA00022553"/>
    </source>
</evidence>
<organism evidence="12 13">
    <name type="scientific">Streptomyces litmocidini</name>
    <dbReference type="NCBI Taxonomy" id="67318"/>
    <lineage>
        <taxon>Bacteria</taxon>
        <taxon>Bacillati</taxon>
        <taxon>Actinomycetota</taxon>
        <taxon>Actinomycetes</taxon>
        <taxon>Kitasatosporales</taxon>
        <taxon>Streptomycetaceae</taxon>
        <taxon>Streptomyces</taxon>
    </lineage>
</organism>
<dbReference type="PANTHER" id="PTHR24421:SF10">
    <property type="entry name" value="NITRATE_NITRITE SENSOR PROTEIN NARQ"/>
    <property type="match status" value="1"/>
</dbReference>
<keyword evidence="5" id="KW-0547">Nucleotide-binding</keyword>
<dbReference type="InterPro" id="IPR011712">
    <property type="entry name" value="Sig_transdc_His_kin_sub3_dim/P"/>
</dbReference>
<protein>
    <recommendedName>
        <fullName evidence="2">histidine kinase</fullName>
        <ecNumber evidence="2">2.7.13.3</ecNumber>
    </recommendedName>
</protein>
<keyword evidence="13" id="KW-1185">Reference proteome</keyword>
<feature type="domain" description="Signal transduction histidine kinase subgroup 3 dimerisation and phosphoacceptor" evidence="11">
    <location>
        <begin position="233"/>
        <end position="295"/>
    </location>
</feature>
<gene>
    <name evidence="12" type="ORF">ACH407_24185</name>
</gene>
<reference evidence="12 13" key="1">
    <citation type="submission" date="2024-10" db="EMBL/GenBank/DDBJ databases">
        <title>The Natural Products Discovery Center: Release of the First 8490 Sequenced Strains for Exploring Actinobacteria Biosynthetic Diversity.</title>
        <authorList>
            <person name="Kalkreuter E."/>
            <person name="Kautsar S.A."/>
            <person name="Yang D."/>
            <person name="Bader C.D."/>
            <person name="Teijaro C.N."/>
            <person name="Fluegel L."/>
            <person name="Davis C.M."/>
            <person name="Simpson J.R."/>
            <person name="Lauterbach L."/>
            <person name="Steele A.D."/>
            <person name="Gui C."/>
            <person name="Meng S."/>
            <person name="Li G."/>
            <person name="Viehrig K."/>
            <person name="Ye F."/>
            <person name="Su P."/>
            <person name="Kiefer A.F."/>
            <person name="Nichols A."/>
            <person name="Cepeda A.J."/>
            <person name="Yan W."/>
            <person name="Fan B."/>
            <person name="Jiang Y."/>
            <person name="Adhikari A."/>
            <person name="Zheng C.-J."/>
            <person name="Schuster L."/>
            <person name="Cowan T.M."/>
            <person name="Smanski M.J."/>
            <person name="Chevrette M.G."/>
            <person name="De Carvalho L.P.S."/>
            <person name="Shen B."/>
        </authorList>
    </citation>
    <scope>NUCLEOTIDE SEQUENCE [LARGE SCALE GENOMIC DNA]</scope>
    <source>
        <strain evidence="12 13">NPDC020602</strain>
    </source>
</reference>
<evidence type="ECO:0000256" key="2">
    <source>
        <dbReference type="ARBA" id="ARBA00012438"/>
    </source>
</evidence>
<proteinExistence type="predicted"/>
<dbReference type="PANTHER" id="PTHR24421">
    <property type="entry name" value="NITRATE/NITRITE SENSOR PROTEIN NARX-RELATED"/>
    <property type="match status" value="1"/>
</dbReference>
<evidence type="ECO:0000256" key="9">
    <source>
        <dbReference type="SAM" id="MobiDB-lite"/>
    </source>
</evidence>
<feature type="region of interest" description="Disordered" evidence="9">
    <location>
        <begin position="55"/>
        <end position="83"/>
    </location>
</feature>
<dbReference type="Proteomes" id="UP001611339">
    <property type="component" value="Unassembled WGS sequence"/>
</dbReference>
<keyword evidence="8" id="KW-0902">Two-component regulatory system</keyword>
<dbReference type="InterPro" id="IPR036890">
    <property type="entry name" value="HATPase_C_sf"/>
</dbReference>
<dbReference type="Gene3D" id="1.20.5.1930">
    <property type="match status" value="1"/>
</dbReference>
<dbReference type="InterPro" id="IPR050482">
    <property type="entry name" value="Sensor_HK_TwoCompSys"/>
</dbReference>
<evidence type="ECO:0000259" key="10">
    <source>
        <dbReference type="Pfam" id="PF02518"/>
    </source>
</evidence>
<dbReference type="EC" id="2.7.13.3" evidence="2"/>
<keyword evidence="6 12" id="KW-0418">Kinase</keyword>
<dbReference type="CDD" id="cd16917">
    <property type="entry name" value="HATPase_UhpB-NarQ-NarX-like"/>
    <property type="match status" value="1"/>
</dbReference>
<dbReference type="Pfam" id="PF07730">
    <property type="entry name" value="HisKA_3"/>
    <property type="match status" value="1"/>
</dbReference>
<dbReference type="InterPro" id="IPR003594">
    <property type="entry name" value="HATPase_dom"/>
</dbReference>
<evidence type="ECO:0000313" key="12">
    <source>
        <dbReference type="EMBL" id="MFI1716662.1"/>
    </source>
</evidence>
<feature type="compositionally biased region" description="Pro residues" evidence="9">
    <location>
        <begin position="67"/>
        <end position="76"/>
    </location>
</feature>
<evidence type="ECO:0000256" key="8">
    <source>
        <dbReference type="ARBA" id="ARBA00023012"/>
    </source>
</evidence>
<dbReference type="Pfam" id="PF02518">
    <property type="entry name" value="HATPase_c"/>
    <property type="match status" value="1"/>
</dbReference>
<name>A0ABW7UAI7_9ACTN</name>
<evidence type="ECO:0000256" key="6">
    <source>
        <dbReference type="ARBA" id="ARBA00022777"/>
    </source>
</evidence>
<evidence type="ECO:0000256" key="1">
    <source>
        <dbReference type="ARBA" id="ARBA00000085"/>
    </source>
</evidence>
<dbReference type="EMBL" id="JBIRUI010000011">
    <property type="protein sequence ID" value="MFI1716662.1"/>
    <property type="molecule type" value="Genomic_DNA"/>
</dbReference>
<dbReference type="Gene3D" id="3.30.565.10">
    <property type="entry name" value="Histidine kinase-like ATPase, C-terminal domain"/>
    <property type="match status" value="1"/>
</dbReference>
<evidence type="ECO:0000256" key="4">
    <source>
        <dbReference type="ARBA" id="ARBA00022679"/>
    </source>
</evidence>
<evidence type="ECO:0000259" key="11">
    <source>
        <dbReference type="Pfam" id="PF07730"/>
    </source>
</evidence>
<dbReference type="GO" id="GO:0016301">
    <property type="term" value="F:kinase activity"/>
    <property type="evidence" value="ECO:0007669"/>
    <property type="project" value="UniProtKB-KW"/>
</dbReference>